<proteinExistence type="predicted"/>
<feature type="region of interest" description="Disordered" evidence="1">
    <location>
        <begin position="62"/>
        <end position="86"/>
    </location>
</feature>
<evidence type="ECO:0000256" key="1">
    <source>
        <dbReference type="SAM" id="MobiDB-lite"/>
    </source>
</evidence>
<sequence>MPKAKLLTAAAAAGVSGRVKNFLPKDKQQRSFVADSMRTQDVYIQGGTWIFDKQGIPVWSHIDDSPENHASIDDVEEKLRELKDNS</sequence>
<protein>
    <submittedName>
        <fullName evidence="2">Uncharacterized protein</fullName>
    </submittedName>
</protein>
<dbReference type="Proteomes" id="UP000198778">
    <property type="component" value="Unassembled WGS sequence"/>
</dbReference>
<reference evidence="3" key="1">
    <citation type="submission" date="2016-10" db="EMBL/GenBank/DDBJ databases">
        <authorList>
            <person name="Varghese N."/>
            <person name="Submissions S."/>
        </authorList>
    </citation>
    <scope>NUCLEOTIDE SEQUENCE [LARGE SCALE GENOMIC DNA]</scope>
    <source>
        <strain evidence="3">CGMCC 1.10369</strain>
    </source>
</reference>
<keyword evidence="3" id="KW-1185">Reference proteome</keyword>
<organism evidence="2 3">
    <name type="scientific">Alkalicoccus daliensis</name>
    <dbReference type="NCBI Taxonomy" id="745820"/>
    <lineage>
        <taxon>Bacteria</taxon>
        <taxon>Bacillati</taxon>
        <taxon>Bacillota</taxon>
        <taxon>Bacilli</taxon>
        <taxon>Bacillales</taxon>
        <taxon>Bacillaceae</taxon>
        <taxon>Alkalicoccus</taxon>
    </lineage>
</organism>
<name>A0A1H0KIS2_9BACI</name>
<dbReference type="AlphaFoldDB" id="A0A1H0KIS2"/>
<gene>
    <name evidence="2" type="ORF">SAMN04488053_11811</name>
</gene>
<dbReference type="STRING" id="745820.SAMN04488053_11811"/>
<accession>A0A1H0KIS2</accession>
<evidence type="ECO:0000313" key="2">
    <source>
        <dbReference type="EMBL" id="SDO55622.1"/>
    </source>
</evidence>
<evidence type="ECO:0000313" key="3">
    <source>
        <dbReference type="Proteomes" id="UP000198778"/>
    </source>
</evidence>
<dbReference type="EMBL" id="FNIL01000018">
    <property type="protein sequence ID" value="SDO55622.1"/>
    <property type="molecule type" value="Genomic_DNA"/>
</dbReference>